<dbReference type="OrthoDB" id="1934367at2759"/>
<keyword evidence="5" id="KW-1185">Reference proteome</keyword>
<organism evidence="4 5">
    <name type="scientific">Handroanthus impetiginosus</name>
    <dbReference type="NCBI Taxonomy" id="429701"/>
    <lineage>
        <taxon>Eukaryota</taxon>
        <taxon>Viridiplantae</taxon>
        <taxon>Streptophyta</taxon>
        <taxon>Embryophyta</taxon>
        <taxon>Tracheophyta</taxon>
        <taxon>Spermatophyta</taxon>
        <taxon>Magnoliopsida</taxon>
        <taxon>eudicotyledons</taxon>
        <taxon>Gunneridae</taxon>
        <taxon>Pentapetalae</taxon>
        <taxon>asterids</taxon>
        <taxon>lamiids</taxon>
        <taxon>Lamiales</taxon>
        <taxon>Bignoniaceae</taxon>
        <taxon>Crescentiina</taxon>
        <taxon>Tabebuia alliance</taxon>
        <taxon>Handroanthus</taxon>
    </lineage>
</organism>
<protein>
    <recommendedName>
        <fullName evidence="6">Dehydrin</fullName>
    </recommendedName>
</protein>
<dbReference type="EMBL" id="NKXS01000186">
    <property type="protein sequence ID" value="PIN25723.1"/>
    <property type="molecule type" value="Genomic_DNA"/>
</dbReference>
<feature type="compositionally biased region" description="Basic and acidic residues" evidence="3">
    <location>
        <begin position="35"/>
        <end position="44"/>
    </location>
</feature>
<evidence type="ECO:0000256" key="1">
    <source>
        <dbReference type="ARBA" id="ARBA00008403"/>
    </source>
</evidence>
<comment type="caution">
    <text evidence="4">The sequence shown here is derived from an EMBL/GenBank/DDBJ whole genome shotgun (WGS) entry which is preliminary data.</text>
</comment>
<feature type="compositionally biased region" description="Basic and acidic residues" evidence="3">
    <location>
        <begin position="117"/>
        <end position="127"/>
    </location>
</feature>
<dbReference type="PROSITE" id="PS00823">
    <property type="entry name" value="DEHYDRIN_2"/>
    <property type="match status" value="1"/>
</dbReference>
<evidence type="ECO:0000313" key="4">
    <source>
        <dbReference type="EMBL" id="PIN25723.1"/>
    </source>
</evidence>
<accession>A0A2G9I7I9</accession>
<comment type="similarity">
    <text evidence="1 2">Belongs to the plant dehydrin family.</text>
</comment>
<feature type="compositionally biased region" description="Basic and acidic residues" evidence="3">
    <location>
        <begin position="143"/>
        <end position="164"/>
    </location>
</feature>
<dbReference type="STRING" id="429701.A0A2G9I7I9"/>
<dbReference type="InterPro" id="IPR000167">
    <property type="entry name" value="Dehydrin"/>
</dbReference>
<proteinExistence type="inferred from homology"/>
<dbReference type="InterPro" id="IPR030513">
    <property type="entry name" value="Dehydrin_CS"/>
</dbReference>
<dbReference type="GO" id="GO:0005829">
    <property type="term" value="C:cytosol"/>
    <property type="evidence" value="ECO:0007669"/>
    <property type="project" value="TreeGrafter"/>
</dbReference>
<feature type="compositionally biased region" description="Basic and acidic residues" evidence="3">
    <location>
        <begin position="1"/>
        <end position="23"/>
    </location>
</feature>
<sequence>MAESTKERGCFDFMGEKEEKTQEDLVMTDLNAAKDTTEKEKNEFSSEEEEAEEGGERKKKKKKGLKEVIKEKITGDKDGEETEQKEMGVHVEKCDEENAERVHNEEKKEFIEKIKEKLPGQHKKGEENAQIAATCEHSPGSNTEEKKGIIDKIKEKLPGHSKSD</sequence>
<feature type="region of interest" description="Disordered" evidence="3">
    <location>
        <begin position="1"/>
        <end position="88"/>
    </location>
</feature>
<feature type="region of interest" description="Disordered" evidence="3">
    <location>
        <begin position="117"/>
        <end position="164"/>
    </location>
</feature>
<dbReference type="PANTHER" id="PTHR33346:SF2">
    <property type="entry name" value="DEHYDRIN ERD14"/>
    <property type="match status" value="1"/>
</dbReference>
<reference evidence="5" key="1">
    <citation type="journal article" date="2018" name="Gigascience">
        <title>Genome assembly of the Pink Ipe (Handroanthus impetiginosus, Bignoniaceae), a highly valued, ecologically keystone Neotropical timber forest tree.</title>
        <authorList>
            <person name="Silva-Junior O.B."/>
            <person name="Grattapaglia D."/>
            <person name="Novaes E."/>
            <person name="Collevatti R.G."/>
        </authorList>
    </citation>
    <scope>NUCLEOTIDE SEQUENCE [LARGE SCALE GENOMIC DNA]</scope>
    <source>
        <strain evidence="5">cv. UFG-1</strain>
    </source>
</reference>
<dbReference type="GO" id="GO:0009737">
    <property type="term" value="P:response to abscisic acid"/>
    <property type="evidence" value="ECO:0007669"/>
    <property type="project" value="TreeGrafter"/>
</dbReference>
<evidence type="ECO:0000256" key="3">
    <source>
        <dbReference type="SAM" id="MobiDB-lite"/>
    </source>
</evidence>
<dbReference type="GO" id="GO:0009414">
    <property type="term" value="P:response to water deprivation"/>
    <property type="evidence" value="ECO:0007669"/>
    <property type="project" value="TreeGrafter"/>
</dbReference>
<evidence type="ECO:0000256" key="2">
    <source>
        <dbReference type="RuleBase" id="RU003995"/>
    </source>
</evidence>
<dbReference type="GO" id="GO:0009631">
    <property type="term" value="P:cold acclimation"/>
    <property type="evidence" value="ECO:0007669"/>
    <property type="project" value="TreeGrafter"/>
</dbReference>
<evidence type="ECO:0008006" key="6">
    <source>
        <dbReference type="Google" id="ProtNLM"/>
    </source>
</evidence>
<gene>
    <name evidence="4" type="ORF">CDL12_01517</name>
</gene>
<dbReference type="Proteomes" id="UP000231279">
    <property type="component" value="Unassembled WGS sequence"/>
</dbReference>
<dbReference type="Pfam" id="PF00257">
    <property type="entry name" value="Dehydrin"/>
    <property type="match status" value="1"/>
</dbReference>
<dbReference type="GO" id="GO:0016020">
    <property type="term" value="C:membrane"/>
    <property type="evidence" value="ECO:0007669"/>
    <property type="project" value="TreeGrafter"/>
</dbReference>
<feature type="compositionally biased region" description="Basic and acidic residues" evidence="3">
    <location>
        <begin position="65"/>
        <end position="88"/>
    </location>
</feature>
<evidence type="ECO:0000313" key="5">
    <source>
        <dbReference type="Proteomes" id="UP000231279"/>
    </source>
</evidence>
<name>A0A2G9I7I9_9LAMI</name>
<dbReference type="AlphaFoldDB" id="A0A2G9I7I9"/>
<dbReference type="PANTHER" id="PTHR33346">
    <property type="entry name" value="DEHYDRIN XERO 2-RELATED"/>
    <property type="match status" value="1"/>
</dbReference>